<reference evidence="2" key="1">
    <citation type="journal article" date="2014" name="Int. J. Syst. Evol. Microbiol.">
        <title>Complete genome sequence of Corynebacterium casei LMG S-19264T (=DSM 44701T), isolated from a smear-ripened cheese.</title>
        <authorList>
            <consortium name="US DOE Joint Genome Institute (JGI-PGF)"/>
            <person name="Walter F."/>
            <person name="Albersmeier A."/>
            <person name="Kalinowski J."/>
            <person name="Ruckert C."/>
        </authorList>
    </citation>
    <scope>NUCLEOTIDE SEQUENCE</scope>
    <source>
        <strain evidence="2">NBRC 110071</strain>
    </source>
</reference>
<evidence type="ECO:0000256" key="1">
    <source>
        <dbReference type="SAM" id="MobiDB-lite"/>
    </source>
</evidence>
<dbReference type="AlphaFoldDB" id="A0AA37SC83"/>
<organism evidence="2 3">
    <name type="scientific">Litoribrevibacter albus</name>
    <dbReference type="NCBI Taxonomy" id="1473156"/>
    <lineage>
        <taxon>Bacteria</taxon>
        <taxon>Pseudomonadati</taxon>
        <taxon>Pseudomonadota</taxon>
        <taxon>Gammaproteobacteria</taxon>
        <taxon>Oceanospirillales</taxon>
        <taxon>Oceanospirillaceae</taxon>
        <taxon>Litoribrevibacter</taxon>
    </lineage>
</organism>
<accession>A0AA37SC83</accession>
<dbReference type="Proteomes" id="UP001161389">
    <property type="component" value="Unassembled WGS sequence"/>
</dbReference>
<evidence type="ECO:0000313" key="2">
    <source>
        <dbReference type="EMBL" id="GLQ33195.1"/>
    </source>
</evidence>
<evidence type="ECO:0000313" key="3">
    <source>
        <dbReference type="Proteomes" id="UP001161389"/>
    </source>
</evidence>
<gene>
    <name evidence="2" type="ORF">GCM10007876_36750</name>
</gene>
<name>A0AA37SC83_9GAMM</name>
<sequence length="62" mass="6843">MTTGRASLATEVAETTGEKADSMNTQAAKLRREQVRGKYVLIDDWNIPTSTLSIDDIRSVDD</sequence>
<keyword evidence="3" id="KW-1185">Reference proteome</keyword>
<proteinExistence type="predicted"/>
<feature type="region of interest" description="Disordered" evidence="1">
    <location>
        <begin position="1"/>
        <end position="25"/>
    </location>
</feature>
<protein>
    <submittedName>
        <fullName evidence="2">Uncharacterized protein</fullName>
    </submittedName>
</protein>
<reference evidence="2" key="2">
    <citation type="submission" date="2023-01" db="EMBL/GenBank/DDBJ databases">
        <title>Draft genome sequence of Litoribrevibacter albus strain NBRC 110071.</title>
        <authorList>
            <person name="Sun Q."/>
            <person name="Mori K."/>
        </authorList>
    </citation>
    <scope>NUCLEOTIDE SEQUENCE</scope>
    <source>
        <strain evidence="2">NBRC 110071</strain>
    </source>
</reference>
<comment type="caution">
    <text evidence="2">The sequence shown here is derived from an EMBL/GenBank/DDBJ whole genome shotgun (WGS) entry which is preliminary data.</text>
</comment>
<dbReference type="EMBL" id="BSNM01000025">
    <property type="protein sequence ID" value="GLQ33195.1"/>
    <property type="molecule type" value="Genomic_DNA"/>
</dbReference>